<evidence type="ECO:0000259" key="1">
    <source>
        <dbReference type="Pfam" id="PF12770"/>
    </source>
</evidence>
<keyword evidence="3" id="KW-1185">Reference proteome</keyword>
<dbReference type="Gene3D" id="1.25.40.10">
    <property type="entry name" value="Tetratricopeptide repeat domain"/>
    <property type="match status" value="3"/>
</dbReference>
<dbReference type="Proteomes" id="UP000637628">
    <property type="component" value="Unassembled WGS sequence"/>
</dbReference>
<dbReference type="InterPro" id="IPR024983">
    <property type="entry name" value="CHAT_dom"/>
</dbReference>
<organism evidence="2 3">
    <name type="scientific">Paractinoplanes durhamensis</name>
    <dbReference type="NCBI Taxonomy" id="113563"/>
    <lineage>
        <taxon>Bacteria</taxon>
        <taxon>Bacillati</taxon>
        <taxon>Actinomycetota</taxon>
        <taxon>Actinomycetes</taxon>
        <taxon>Micromonosporales</taxon>
        <taxon>Micromonosporaceae</taxon>
        <taxon>Paractinoplanes</taxon>
    </lineage>
</organism>
<dbReference type="PANTHER" id="PTHR19959:SF119">
    <property type="entry name" value="FUNGAL LIPASE-LIKE DOMAIN-CONTAINING PROTEIN"/>
    <property type="match status" value="1"/>
</dbReference>
<name>A0ABQ3Z529_9ACTN</name>
<dbReference type="PANTHER" id="PTHR19959">
    <property type="entry name" value="KINESIN LIGHT CHAIN"/>
    <property type="match status" value="1"/>
</dbReference>
<dbReference type="EMBL" id="BOML01000050">
    <property type="protein sequence ID" value="GIE04938.1"/>
    <property type="molecule type" value="Genomic_DNA"/>
</dbReference>
<proteinExistence type="predicted"/>
<evidence type="ECO:0000313" key="2">
    <source>
        <dbReference type="EMBL" id="GIE04938.1"/>
    </source>
</evidence>
<protein>
    <submittedName>
        <fullName evidence="2">CHAT domain-containing protein</fullName>
    </submittedName>
</protein>
<feature type="domain" description="CHAT" evidence="1">
    <location>
        <begin position="1061"/>
        <end position="1344"/>
    </location>
</feature>
<reference evidence="2 3" key="1">
    <citation type="submission" date="2021-01" db="EMBL/GenBank/DDBJ databases">
        <title>Whole genome shotgun sequence of Actinoplanes durhamensis NBRC 14914.</title>
        <authorList>
            <person name="Komaki H."/>
            <person name="Tamura T."/>
        </authorList>
    </citation>
    <scope>NUCLEOTIDE SEQUENCE [LARGE SCALE GENOMIC DNA]</scope>
    <source>
        <strain evidence="2 3">NBRC 14914</strain>
    </source>
</reference>
<dbReference type="RefSeq" id="WP_203732093.1">
    <property type="nucleotide sequence ID" value="NZ_BAAATX010000037.1"/>
</dbReference>
<accession>A0ABQ3Z529</accession>
<sequence length="1345" mass="145122">MELDDLTEALAEIAAEFVRSGDPDVLLSGDTLALAQRSLELIGAQQAESGVVAIEPVYVLAWLHWHRSLAAGEQGADDFDQAFALFAALWPVVPDAVPDEVRSQLEAAQRPSDRAADLVEAYERTGRLGLLNEAVDVLSGLATGEPPQTLVLLNLGYALRLRYERTRRADDLRDAIAFARRAVDAQADAPAEPALALSQLATALNIRYDLTGDIADLDEAIQLLRDALAASAADSADVSLFATNLGLALLDRFRRTGRLDDLNDAVQIAELAVERCPPNDSHRSPALANLGVALHARFETTGDRRDLTAAIDAAEQAVGLLGAEDPYLPMRLANLAVCLHAASKFGEQGPILDQAIRRARRAVDMISADHPQRPGIMGSLASMLMSRFVAGQDRADLDESVRLNREAVDEAADDRTRARYLSNLAGVLQERHRWTGDGRDLDAAVAAAQQSVEVTSGEAADRRGRLASLGIVLMRRFQQFGDRSDLDAAIAATEQAVEGMPLAAPESALHRTNLGSLYIERFDLTADPADLARGVRNHQESVDRTPPGHVARSLRLSMFSLALARRAELTGDGGDFDASIEMARTAVDTVEPGITDALGARANYATVLRRRYVWTGQRADLDAAIASLGKAIEESPSGHPERAVLRSIRSTLHGDRFELSGNRSDLDQAVADSRESFTATPPGHSAWAGRAGSLGVMLRLRFAVTGERADIDEAVEFSRAADAAAPDATWDRARSLTNLGSALRARYEAFGDLGDIDAAIEVTEQAVPMSADGAARARVLSHLGRALQSRHRKTGQADDLRTAVECQRSAAGIVTSPVQHRIIAALAWGRMAFEAGEQESALDGFALAVDLLPQAAWHGLDEVTRREQLAELQGLAAIAASCAIAAGRPDRAVELLEQGRSIIWSHALHLRSEPALLADRAPELAERLRRLRHELGAAPLDDLEPAGAFADRRRRAARELDDLLGDIRRLDGFEHFFRTTPLDQLRVAAAEGPVVLLNTSELGSHALIVGRETVEVVPLPDAAPAEALARIDAFLTVIGRDGERQRGFLARERDRHAVFDLLDWLWTAVAEPVFGALGWTGGPVKRLWWCPTGLWTVFPIHAAGRHPRNRNSDPDPVRTVAGRAISSYTPTLAALVRARAEAVPDAMARMLAVGVAAAPGMPDLPAVDQELAAVRRYFAEPEHGRELRGDAATGAAVKQLLPDSRWVHFACHGHQDPADPSRSALWLADGPLTVDDLVRLRHDRAEFAFLSACQTATGDIRVLDEAVHLAAAFRLLGFRHVIAGLWHIRDAPAPEIADAVYSRLTVTGAADAGPAALALHEAVAQLRSKYPDRPLVWAPYTHSGP</sequence>
<evidence type="ECO:0000313" key="3">
    <source>
        <dbReference type="Proteomes" id="UP000637628"/>
    </source>
</evidence>
<gene>
    <name evidence="2" type="ORF">Adu01nite_62880</name>
</gene>
<dbReference type="InterPro" id="IPR011990">
    <property type="entry name" value="TPR-like_helical_dom_sf"/>
</dbReference>
<comment type="caution">
    <text evidence="2">The sequence shown here is derived from an EMBL/GenBank/DDBJ whole genome shotgun (WGS) entry which is preliminary data.</text>
</comment>
<dbReference type="Pfam" id="PF12770">
    <property type="entry name" value="CHAT"/>
    <property type="match status" value="1"/>
</dbReference>
<dbReference type="SUPFAM" id="SSF48452">
    <property type="entry name" value="TPR-like"/>
    <property type="match status" value="1"/>
</dbReference>